<organism evidence="3 4">
    <name type="scientific">Coemansia erecta</name>
    <dbReference type="NCBI Taxonomy" id="147472"/>
    <lineage>
        <taxon>Eukaryota</taxon>
        <taxon>Fungi</taxon>
        <taxon>Fungi incertae sedis</taxon>
        <taxon>Zoopagomycota</taxon>
        <taxon>Kickxellomycotina</taxon>
        <taxon>Kickxellomycetes</taxon>
        <taxon>Kickxellales</taxon>
        <taxon>Kickxellaceae</taxon>
        <taxon>Coemansia</taxon>
    </lineage>
</organism>
<gene>
    <name evidence="3" type="ORF">LPJ53_003009</name>
</gene>
<evidence type="ECO:0000313" key="4">
    <source>
        <dbReference type="Proteomes" id="UP001149813"/>
    </source>
</evidence>
<dbReference type="AlphaFoldDB" id="A0A9W8CR99"/>
<comment type="caution">
    <text evidence="3">The sequence shown here is derived from an EMBL/GenBank/DDBJ whole genome shotgun (WGS) entry which is preliminary data.</text>
</comment>
<evidence type="ECO:0000256" key="1">
    <source>
        <dbReference type="SAM" id="MobiDB-lite"/>
    </source>
</evidence>
<dbReference type="Proteomes" id="UP001149813">
    <property type="component" value="Unassembled WGS sequence"/>
</dbReference>
<feature type="transmembrane region" description="Helical" evidence="2">
    <location>
        <begin position="479"/>
        <end position="500"/>
    </location>
</feature>
<proteinExistence type="predicted"/>
<name>A0A9W8CR99_9FUNG</name>
<dbReference type="OrthoDB" id="439943at2759"/>
<feature type="region of interest" description="Disordered" evidence="1">
    <location>
        <begin position="524"/>
        <end position="544"/>
    </location>
</feature>
<accession>A0A9W8CR99</accession>
<sequence>MLSPSQSDISALAAIFDIGAAAVHQMIGAISGEAVNPECKAADASMYLCWAETTCSRSGTAEYLSHGTICRDEISVNTENVVTTTATAATAESSMATAVAADDKRQSSWIGGHFPVPPWLQPSATQVLSRLDLRKRPKKNKAGEPILPHGGGIDSARRQHMRQLLAMISKPIITNKERTRQALRRWGPVHEQWWQEVQNSASTRQASPEESRRIAEKLGREARDLIGYQLVNVWTRGPVLLTLHQDHSKTVGQVMGEASEWTPSPLEIVARLVECWIHMAQDSLDVIEKYGDRLDHDLTIPVQKESFEAASWSPVIARCRKAALALLRRCQINEMVQIQLCSAAQMLLQTQGLSENLTYGTSAAKASLPFGRQAELGDISGHGVSHLLGVFHQQRLASGETRNQYKKAEQRFSRLHTILLDRQRLRLLSTQREIHRYFRILVTVEIVFLPIELWYNLDNLNGITTPGRLQEDSNEDGDFWYTVMGFVVWAVLAILLYTIYTKFFERTPDTLRVANIASLQRKQRRLRKQRQRHDSTAIGPTGGWNRFWKPNGRK</sequence>
<keyword evidence="2" id="KW-0472">Membrane</keyword>
<keyword evidence="2" id="KW-0812">Transmembrane</keyword>
<reference evidence="3" key="1">
    <citation type="submission" date="2022-07" db="EMBL/GenBank/DDBJ databases">
        <title>Phylogenomic reconstructions and comparative analyses of Kickxellomycotina fungi.</title>
        <authorList>
            <person name="Reynolds N.K."/>
            <person name="Stajich J.E."/>
            <person name="Barry K."/>
            <person name="Grigoriev I.V."/>
            <person name="Crous P."/>
            <person name="Smith M.E."/>
        </authorList>
    </citation>
    <scope>NUCLEOTIDE SEQUENCE</scope>
    <source>
        <strain evidence="3">NBRC 32514</strain>
    </source>
</reference>
<evidence type="ECO:0000313" key="3">
    <source>
        <dbReference type="EMBL" id="KAJ1722589.1"/>
    </source>
</evidence>
<dbReference type="EMBL" id="JANBOJ010000104">
    <property type="protein sequence ID" value="KAJ1722589.1"/>
    <property type="molecule type" value="Genomic_DNA"/>
</dbReference>
<keyword evidence="2" id="KW-1133">Transmembrane helix</keyword>
<protein>
    <submittedName>
        <fullName evidence="3">Uncharacterized protein</fullName>
    </submittedName>
</protein>
<keyword evidence="4" id="KW-1185">Reference proteome</keyword>
<evidence type="ECO:0000256" key="2">
    <source>
        <dbReference type="SAM" id="Phobius"/>
    </source>
</evidence>